<evidence type="ECO:0000313" key="9">
    <source>
        <dbReference type="EMBL" id="GAA4911773.1"/>
    </source>
</evidence>
<keyword evidence="10" id="KW-1185">Reference proteome</keyword>
<dbReference type="EMBL" id="BAABJI010000002">
    <property type="protein sequence ID" value="GAA4911773.1"/>
    <property type="molecule type" value="Genomic_DNA"/>
</dbReference>
<keyword evidence="7" id="KW-0998">Cell outer membrane</keyword>
<evidence type="ECO:0008006" key="11">
    <source>
        <dbReference type="Google" id="ProtNLM"/>
    </source>
</evidence>
<dbReference type="InterPro" id="IPR003423">
    <property type="entry name" value="OMP_efflux"/>
</dbReference>
<evidence type="ECO:0000256" key="1">
    <source>
        <dbReference type="ARBA" id="ARBA00004442"/>
    </source>
</evidence>
<keyword evidence="5" id="KW-0812">Transmembrane</keyword>
<comment type="similarity">
    <text evidence="2">Belongs to the outer membrane factor (OMF) (TC 1.B.17) family.</text>
</comment>
<dbReference type="Pfam" id="PF02321">
    <property type="entry name" value="OEP"/>
    <property type="match status" value="1"/>
</dbReference>
<sequence>MKIQVLSVFILLFLVLHKQSANAQESIVQDISEVYVDKLVNVARQNYPRVKSFQSRVDVAKANVSIASVSIFDALSLSYIYQPENVTVVDPSNPGTRFFQGLQLGVFINLGTILRTPMNIKRAKAERRVAESERDEYQLTLAAEVKRRYYLYIQRVGQLKTQTRAWQESENGIKDIEYRYKKGEATFETFNTAQVQLTQRRTQKIESEANVFISKSDLEEMLGEKLENIK</sequence>
<evidence type="ECO:0000256" key="2">
    <source>
        <dbReference type="ARBA" id="ARBA00007613"/>
    </source>
</evidence>
<dbReference type="SUPFAM" id="SSF56954">
    <property type="entry name" value="Outer membrane efflux proteins (OEP)"/>
    <property type="match status" value="1"/>
</dbReference>
<dbReference type="PANTHER" id="PTHR30026:SF20">
    <property type="entry name" value="OUTER MEMBRANE PROTEIN TOLC"/>
    <property type="match status" value="1"/>
</dbReference>
<evidence type="ECO:0000256" key="4">
    <source>
        <dbReference type="ARBA" id="ARBA00022452"/>
    </source>
</evidence>
<keyword evidence="3" id="KW-0813">Transport</keyword>
<gene>
    <name evidence="9" type="ORF">GCM10023313_13410</name>
</gene>
<keyword evidence="6" id="KW-0472">Membrane</keyword>
<name>A0ABP9FT21_9SPHI</name>
<keyword evidence="8" id="KW-0732">Signal</keyword>
<accession>A0ABP9FT21</accession>
<dbReference type="PANTHER" id="PTHR30026">
    <property type="entry name" value="OUTER MEMBRANE PROTEIN TOLC"/>
    <property type="match status" value="1"/>
</dbReference>
<evidence type="ECO:0000256" key="3">
    <source>
        <dbReference type="ARBA" id="ARBA00022448"/>
    </source>
</evidence>
<feature type="signal peptide" evidence="8">
    <location>
        <begin position="1"/>
        <end position="23"/>
    </location>
</feature>
<evidence type="ECO:0000256" key="5">
    <source>
        <dbReference type="ARBA" id="ARBA00022692"/>
    </source>
</evidence>
<evidence type="ECO:0000256" key="8">
    <source>
        <dbReference type="SAM" id="SignalP"/>
    </source>
</evidence>
<comment type="subcellular location">
    <subcellularLocation>
        <location evidence="1">Cell outer membrane</location>
    </subcellularLocation>
</comment>
<keyword evidence="4" id="KW-1134">Transmembrane beta strand</keyword>
<evidence type="ECO:0000256" key="7">
    <source>
        <dbReference type="ARBA" id="ARBA00023237"/>
    </source>
</evidence>
<protein>
    <recommendedName>
        <fullName evidence="11">Outer membrane efflux protein</fullName>
    </recommendedName>
</protein>
<dbReference type="RefSeq" id="WP_345330198.1">
    <property type="nucleotide sequence ID" value="NZ_BAABJI010000002.1"/>
</dbReference>
<comment type="caution">
    <text evidence="9">The sequence shown here is derived from an EMBL/GenBank/DDBJ whole genome shotgun (WGS) entry which is preliminary data.</text>
</comment>
<dbReference type="InterPro" id="IPR051906">
    <property type="entry name" value="TolC-like"/>
</dbReference>
<organism evidence="9 10">
    <name type="scientific">Mucilaginibacter defluvii</name>
    <dbReference type="NCBI Taxonomy" id="1196019"/>
    <lineage>
        <taxon>Bacteria</taxon>
        <taxon>Pseudomonadati</taxon>
        <taxon>Bacteroidota</taxon>
        <taxon>Sphingobacteriia</taxon>
        <taxon>Sphingobacteriales</taxon>
        <taxon>Sphingobacteriaceae</taxon>
        <taxon>Mucilaginibacter</taxon>
    </lineage>
</organism>
<evidence type="ECO:0000313" key="10">
    <source>
        <dbReference type="Proteomes" id="UP001501436"/>
    </source>
</evidence>
<dbReference type="Proteomes" id="UP001501436">
    <property type="component" value="Unassembled WGS sequence"/>
</dbReference>
<dbReference type="Gene3D" id="1.20.1600.10">
    <property type="entry name" value="Outer membrane efflux proteins (OEP)"/>
    <property type="match status" value="1"/>
</dbReference>
<reference evidence="10" key="1">
    <citation type="journal article" date="2019" name="Int. J. Syst. Evol. Microbiol.">
        <title>The Global Catalogue of Microorganisms (GCM) 10K type strain sequencing project: providing services to taxonomists for standard genome sequencing and annotation.</title>
        <authorList>
            <consortium name="The Broad Institute Genomics Platform"/>
            <consortium name="The Broad Institute Genome Sequencing Center for Infectious Disease"/>
            <person name="Wu L."/>
            <person name="Ma J."/>
        </authorList>
    </citation>
    <scope>NUCLEOTIDE SEQUENCE [LARGE SCALE GENOMIC DNA]</scope>
    <source>
        <strain evidence="10">JCM 18283</strain>
    </source>
</reference>
<proteinExistence type="inferred from homology"/>
<evidence type="ECO:0000256" key="6">
    <source>
        <dbReference type="ARBA" id="ARBA00023136"/>
    </source>
</evidence>
<feature type="chain" id="PRO_5045982494" description="Outer membrane efflux protein" evidence="8">
    <location>
        <begin position="24"/>
        <end position="230"/>
    </location>
</feature>